<dbReference type="EMBL" id="JMIR01000050">
    <property type="protein sequence ID" value="KEO81013.1"/>
    <property type="molecule type" value="Genomic_DNA"/>
</dbReference>
<protein>
    <recommendedName>
        <fullName evidence="4">Cell envelope-related transcriptional attenuator domain-containing protein</fullName>
    </recommendedName>
</protein>
<evidence type="ECO:0000256" key="2">
    <source>
        <dbReference type="SAM" id="MobiDB-lite"/>
    </source>
</evidence>
<dbReference type="Gene3D" id="3.40.630.190">
    <property type="entry name" value="LCP protein"/>
    <property type="match status" value="1"/>
</dbReference>
<keyword evidence="3" id="KW-1133">Transmembrane helix</keyword>
<comment type="caution">
    <text evidence="5">The sequence shown here is derived from an EMBL/GenBank/DDBJ whole genome shotgun (WGS) entry which is preliminary data.</text>
</comment>
<dbReference type="InterPro" id="IPR050922">
    <property type="entry name" value="LytR/CpsA/Psr_CW_biosynth"/>
</dbReference>
<comment type="similarity">
    <text evidence="1">Belongs to the LytR/CpsA/Psr (LCP) family.</text>
</comment>
<keyword evidence="6" id="KW-1185">Reference proteome</keyword>
<dbReference type="RefSeq" id="WP_238546168.1">
    <property type="nucleotide sequence ID" value="NZ_JMIR01000050.1"/>
</dbReference>
<gene>
    <name evidence="5" type="ORF">EL26_23010</name>
</gene>
<dbReference type="STRING" id="1157490.EL26_23010"/>
<dbReference type="eggNOG" id="COG1316">
    <property type="taxonomic scope" value="Bacteria"/>
</dbReference>
<dbReference type="AlphaFoldDB" id="A0A074LMA2"/>
<name>A0A074LMA2_9BACL</name>
<dbReference type="PANTHER" id="PTHR33392:SF6">
    <property type="entry name" value="POLYISOPRENYL-TEICHOIC ACID--PEPTIDOGLYCAN TEICHOIC ACID TRANSFERASE TAGU"/>
    <property type="match status" value="1"/>
</dbReference>
<keyword evidence="3" id="KW-0472">Membrane</keyword>
<dbReference type="Pfam" id="PF03816">
    <property type="entry name" value="LytR_cpsA_psr"/>
    <property type="match status" value="1"/>
</dbReference>
<dbReference type="PANTHER" id="PTHR33392">
    <property type="entry name" value="POLYISOPRENYL-TEICHOIC ACID--PEPTIDOGLYCAN TEICHOIC ACID TRANSFERASE TAGU"/>
    <property type="match status" value="1"/>
</dbReference>
<organism evidence="5 6">
    <name type="scientific">Tumebacillus flagellatus</name>
    <dbReference type="NCBI Taxonomy" id="1157490"/>
    <lineage>
        <taxon>Bacteria</taxon>
        <taxon>Bacillati</taxon>
        <taxon>Bacillota</taxon>
        <taxon>Bacilli</taxon>
        <taxon>Bacillales</taxon>
        <taxon>Alicyclobacillaceae</taxon>
        <taxon>Tumebacillus</taxon>
    </lineage>
</organism>
<evidence type="ECO:0000259" key="4">
    <source>
        <dbReference type="Pfam" id="PF03816"/>
    </source>
</evidence>
<dbReference type="InterPro" id="IPR004474">
    <property type="entry name" value="LytR_CpsA_psr"/>
</dbReference>
<evidence type="ECO:0000256" key="1">
    <source>
        <dbReference type="ARBA" id="ARBA00006068"/>
    </source>
</evidence>
<accession>A0A074LMA2</accession>
<feature type="transmembrane region" description="Helical" evidence="3">
    <location>
        <begin position="16"/>
        <end position="35"/>
    </location>
</feature>
<dbReference type="Proteomes" id="UP000027931">
    <property type="component" value="Unassembled WGS sequence"/>
</dbReference>
<dbReference type="NCBIfam" id="TIGR00350">
    <property type="entry name" value="lytR_cpsA_psr"/>
    <property type="match status" value="1"/>
</dbReference>
<feature type="region of interest" description="Disordered" evidence="2">
    <location>
        <begin position="58"/>
        <end position="81"/>
    </location>
</feature>
<evidence type="ECO:0000313" key="5">
    <source>
        <dbReference type="EMBL" id="KEO81013.1"/>
    </source>
</evidence>
<evidence type="ECO:0000313" key="6">
    <source>
        <dbReference type="Proteomes" id="UP000027931"/>
    </source>
</evidence>
<feature type="compositionally biased region" description="Low complexity" evidence="2">
    <location>
        <begin position="58"/>
        <end position="73"/>
    </location>
</feature>
<sequence length="343" mass="38348">MKQTRLHSNLKKRKRLLWTLGLLVVAALIAIVWTYRALDPGRHFQAGDVPVLARPAVQTPAPQTPAAKPPQTASLPQPSDTNTVTPSAFNVLLLGLDSAEATISRTDVIMLAHVDPAKRTVHIVSIPRDTRVNLPGVGWTKINHAHVVGELNGGEAEGTRMALQAVSNLFQVPIHYYVKTNFTGFQNLIDQVGGLDVHLEDPLILTDQRRTIPAGTQHFDGDLALRFVRERYSLPNGDFGRQEHQAVLLKALVQKLLQPDQLNYLPERLLSLHQNQNLLDTNIQDSDLLSLAWMFKDMIDNSFTHRSLPGHNFTAQDPLLQQELYYWNPDMDAIAQLVAEDFN</sequence>
<feature type="domain" description="Cell envelope-related transcriptional attenuator" evidence="4">
    <location>
        <begin position="105"/>
        <end position="257"/>
    </location>
</feature>
<evidence type="ECO:0000256" key="3">
    <source>
        <dbReference type="SAM" id="Phobius"/>
    </source>
</evidence>
<reference evidence="5 6" key="1">
    <citation type="journal article" date="2013" name="Int. J. Syst. Evol. Microbiol.">
        <title>Tumebacillus flagellatus sp. nov., an alpha-amylase/pullulanase-producing bacterium isolated from cassava wastewater.</title>
        <authorList>
            <person name="Wang Q."/>
            <person name="Xie N."/>
            <person name="Qin Y."/>
            <person name="Shen N."/>
            <person name="Zhu J."/>
            <person name="Mi H."/>
            <person name="Huang R."/>
        </authorList>
    </citation>
    <scope>NUCLEOTIDE SEQUENCE [LARGE SCALE GENOMIC DNA]</scope>
    <source>
        <strain evidence="5 6">GST4</strain>
    </source>
</reference>
<keyword evidence="3" id="KW-0812">Transmembrane</keyword>
<proteinExistence type="inferred from homology"/>